<reference evidence="2 3" key="1">
    <citation type="submission" date="2015-10" db="EMBL/GenBank/DDBJ databases">
        <title>Draft genome sequence of Streptomyces griseoruber DSM 40281, type strain for the species Streptomyces griseoruber.</title>
        <authorList>
            <person name="Ruckert C."/>
            <person name="Winkler A."/>
            <person name="Kalinowski J."/>
            <person name="Kampfer P."/>
            <person name="Glaeser S."/>
        </authorList>
    </citation>
    <scope>NUCLEOTIDE SEQUENCE [LARGE SCALE GENOMIC DNA]</scope>
    <source>
        <strain evidence="2 3">DSM 40281</strain>
    </source>
</reference>
<protein>
    <recommendedName>
        <fullName evidence="1">HTH cro/C1-type domain-containing protein</fullName>
    </recommendedName>
</protein>
<gene>
    <name evidence="2" type="ORF">AQJ64_44785</name>
</gene>
<dbReference type="GO" id="GO:0003677">
    <property type="term" value="F:DNA binding"/>
    <property type="evidence" value="ECO:0007669"/>
    <property type="project" value="InterPro"/>
</dbReference>
<dbReference type="OrthoDB" id="6401124at2"/>
<evidence type="ECO:0000259" key="1">
    <source>
        <dbReference type="PROSITE" id="PS50943"/>
    </source>
</evidence>
<sequence>MNHSEWRTRHHRRLLGEHLDADPEYDRAYEEAGLAMTLGKAVYDRRKQLGLSEADLAERMHVDVDDIEGIETATELPPIAVIMRLARALDLTVDVHLAGGDEPTVTIVAPAA</sequence>
<dbReference type="Proteomes" id="UP000052982">
    <property type="component" value="Unassembled WGS sequence"/>
</dbReference>
<dbReference type="SMART" id="SM00530">
    <property type="entry name" value="HTH_XRE"/>
    <property type="match status" value="1"/>
</dbReference>
<organism evidence="2 3">
    <name type="scientific">Streptomyces griseoruber</name>
    <dbReference type="NCBI Taxonomy" id="1943"/>
    <lineage>
        <taxon>Bacteria</taxon>
        <taxon>Bacillati</taxon>
        <taxon>Actinomycetota</taxon>
        <taxon>Actinomycetes</taxon>
        <taxon>Kitasatosporales</taxon>
        <taxon>Streptomycetaceae</taxon>
        <taxon>Streptomyces</taxon>
    </lineage>
</organism>
<feature type="domain" description="HTH cro/C1-type" evidence="1">
    <location>
        <begin position="42"/>
        <end position="96"/>
    </location>
</feature>
<dbReference type="AlphaFoldDB" id="A0A117R6I2"/>
<dbReference type="Pfam" id="PF13560">
    <property type="entry name" value="HTH_31"/>
    <property type="match status" value="1"/>
</dbReference>
<accession>A0A117R6I2</accession>
<evidence type="ECO:0000313" key="3">
    <source>
        <dbReference type="Proteomes" id="UP000052982"/>
    </source>
</evidence>
<keyword evidence="3" id="KW-1185">Reference proteome</keyword>
<dbReference type="EMBL" id="LMWW01000138">
    <property type="protein sequence ID" value="KUN73618.1"/>
    <property type="molecule type" value="Genomic_DNA"/>
</dbReference>
<comment type="caution">
    <text evidence="2">The sequence shown here is derived from an EMBL/GenBank/DDBJ whole genome shotgun (WGS) entry which is preliminary data.</text>
</comment>
<dbReference type="RefSeq" id="WP_055639123.1">
    <property type="nucleotide sequence ID" value="NZ_JBIRTR010000001.1"/>
</dbReference>
<dbReference type="InterPro" id="IPR001387">
    <property type="entry name" value="Cro/C1-type_HTH"/>
</dbReference>
<dbReference type="InterPro" id="IPR010982">
    <property type="entry name" value="Lambda_DNA-bd_dom_sf"/>
</dbReference>
<dbReference type="STRING" id="1943.AQJ64_44785"/>
<dbReference type="Gene3D" id="1.10.260.40">
    <property type="entry name" value="lambda repressor-like DNA-binding domains"/>
    <property type="match status" value="1"/>
</dbReference>
<dbReference type="CDD" id="cd00093">
    <property type="entry name" value="HTH_XRE"/>
    <property type="match status" value="1"/>
</dbReference>
<name>A0A117R6I2_9ACTN</name>
<evidence type="ECO:0000313" key="2">
    <source>
        <dbReference type="EMBL" id="KUN73618.1"/>
    </source>
</evidence>
<dbReference type="SUPFAM" id="SSF47413">
    <property type="entry name" value="lambda repressor-like DNA-binding domains"/>
    <property type="match status" value="1"/>
</dbReference>
<dbReference type="PROSITE" id="PS50943">
    <property type="entry name" value="HTH_CROC1"/>
    <property type="match status" value="1"/>
</dbReference>
<proteinExistence type="predicted"/>